<sequence>MHILYWIVIFGLAMSAIALVGAVTLLLPEAMFKKLIMPLVSLAAGTLIGGAFFHLLPEAVTKLGNIKFVYLWLVLGFISFLMLEQFLHWHHCHRSLIRHHPVSYLILIADGIHNFIGGLAVGAAFIIDIKLGILTWFIAVAHEIPQELGDFGILIHSGWMKRSALIYNFISAITFLIGGIFAYIISEEINVAILLAFGAGNFIYIGAADLIPLMRSKYLYDQILQFGFFTIGVFIMYILT</sequence>
<keyword evidence="3 5" id="KW-1133">Transmembrane helix</keyword>
<gene>
    <name evidence="6" type="ORF">C8D86_1236</name>
</gene>
<dbReference type="RefSeq" id="WP_197737802.1">
    <property type="nucleotide sequence ID" value="NZ_LR699114.1"/>
</dbReference>
<feature type="transmembrane region" description="Helical" evidence="5">
    <location>
        <begin position="102"/>
        <end position="127"/>
    </location>
</feature>
<comment type="subcellular location">
    <subcellularLocation>
        <location evidence="1">Membrane</location>
        <topology evidence="1">Multi-pass membrane protein</topology>
    </subcellularLocation>
</comment>
<dbReference type="GO" id="GO:0005385">
    <property type="term" value="F:zinc ion transmembrane transporter activity"/>
    <property type="evidence" value="ECO:0007669"/>
    <property type="project" value="TreeGrafter"/>
</dbReference>
<dbReference type="Pfam" id="PF02535">
    <property type="entry name" value="Zip"/>
    <property type="match status" value="2"/>
</dbReference>
<proteinExistence type="predicted"/>
<evidence type="ECO:0000313" key="7">
    <source>
        <dbReference type="Proteomes" id="UP000254720"/>
    </source>
</evidence>
<feature type="transmembrane region" description="Helical" evidence="5">
    <location>
        <begin position="165"/>
        <end position="185"/>
    </location>
</feature>
<comment type="caution">
    <text evidence="6">The sequence shown here is derived from an EMBL/GenBank/DDBJ whole genome shotgun (WGS) entry which is preliminary data.</text>
</comment>
<dbReference type="Proteomes" id="UP000254720">
    <property type="component" value="Unassembled WGS sequence"/>
</dbReference>
<dbReference type="InterPro" id="IPR003689">
    <property type="entry name" value="ZIP"/>
</dbReference>
<feature type="transmembrane region" description="Helical" evidence="5">
    <location>
        <begin position="191"/>
        <end position="211"/>
    </location>
</feature>
<dbReference type="PANTHER" id="PTHR16950">
    <property type="entry name" value="ZINC TRANSPORTER SLC39A7 HISTIDINE-RICH MEMBRANE PROTEIN KE4"/>
    <property type="match status" value="1"/>
</dbReference>
<feature type="transmembrane region" description="Helical" evidence="5">
    <location>
        <begin position="68"/>
        <end position="90"/>
    </location>
</feature>
<feature type="transmembrane region" description="Helical" evidence="5">
    <location>
        <begin position="223"/>
        <end position="239"/>
    </location>
</feature>
<dbReference type="GO" id="GO:0006882">
    <property type="term" value="P:intracellular zinc ion homeostasis"/>
    <property type="evidence" value="ECO:0007669"/>
    <property type="project" value="TreeGrafter"/>
</dbReference>
<accession>A0A370G8Q5</accession>
<evidence type="ECO:0000256" key="1">
    <source>
        <dbReference type="ARBA" id="ARBA00004141"/>
    </source>
</evidence>
<evidence type="ECO:0000313" key="6">
    <source>
        <dbReference type="EMBL" id="RDI40172.1"/>
    </source>
</evidence>
<evidence type="ECO:0000256" key="4">
    <source>
        <dbReference type="ARBA" id="ARBA00023136"/>
    </source>
</evidence>
<evidence type="ECO:0000256" key="2">
    <source>
        <dbReference type="ARBA" id="ARBA00022692"/>
    </source>
</evidence>
<name>A0A370G8Q5_9COXI</name>
<evidence type="ECO:0000256" key="5">
    <source>
        <dbReference type="SAM" id="Phobius"/>
    </source>
</evidence>
<protein>
    <submittedName>
        <fullName evidence="6">Zinc and cadmium transporter</fullName>
    </submittedName>
</protein>
<keyword evidence="7" id="KW-1185">Reference proteome</keyword>
<reference evidence="6 7" key="1">
    <citation type="submission" date="2018-07" db="EMBL/GenBank/DDBJ databases">
        <title>Genomic Encyclopedia of Type Strains, Phase IV (KMG-IV): sequencing the most valuable type-strain genomes for metagenomic binning, comparative biology and taxonomic classification.</title>
        <authorList>
            <person name="Goeker M."/>
        </authorList>
    </citation>
    <scope>NUCLEOTIDE SEQUENCE [LARGE SCALE GENOMIC DNA]</scope>
    <source>
        <strain evidence="6 7">DSM 16500</strain>
    </source>
</reference>
<evidence type="ECO:0000256" key="3">
    <source>
        <dbReference type="ARBA" id="ARBA00022989"/>
    </source>
</evidence>
<dbReference type="GO" id="GO:0016020">
    <property type="term" value="C:membrane"/>
    <property type="evidence" value="ECO:0007669"/>
    <property type="project" value="UniProtKB-SubCell"/>
</dbReference>
<organism evidence="6 7">
    <name type="scientific">Aquicella lusitana</name>
    <dbReference type="NCBI Taxonomy" id="254246"/>
    <lineage>
        <taxon>Bacteria</taxon>
        <taxon>Pseudomonadati</taxon>
        <taxon>Pseudomonadota</taxon>
        <taxon>Gammaproteobacteria</taxon>
        <taxon>Legionellales</taxon>
        <taxon>Coxiellaceae</taxon>
        <taxon>Aquicella</taxon>
    </lineage>
</organism>
<keyword evidence="4 5" id="KW-0472">Membrane</keyword>
<keyword evidence="2 5" id="KW-0812">Transmembrane</keyword>
<dbReference type="AlphaFoldDB" id="A0A370G8Q5"/>
<dbReference type="EMBL" id="QQAX01000023">
    <property type="protein sequence ID" value="RDI40172.1"/>
    <property type="molecule type" value="Genomic_DNA"/>
</dbReference>
<dbReference type="PANTHER" id="PTHR16950:SF17">
    <property type="entry name" value="ZRT (ZRT), IRT- (IRT-) LIKE PROTEIN TRANSPORTER"/>
    <property type="match status" value="1"/>
</dbReference>
<feature type="transmembrane region" description="Helical" evidence="5">
    <location>
        <begin position="6"/>
        <end position="28"/>
    </location>
</feature>
<feature type="transmembrane region" description="Helical" evidence="5">
    <location>
        <begin position="35"/>
        <end position="56"/>
    </location>
</feature>